<organism evidence="9">
    <name type="scientific">uncultured Solirubrobacteraceae bacterium</name>
    <dbReference type="NCBI Taxonomy" id="1162706"/>
    <lineage>
        <taxon>Bacteria</taxon>
        <taxon>Bacillati</taxon>
        <taxon>Actinomycetota</taxon>
        <taxon>Thermoleophilia</taxon>
        <taxon>Solirubrobacterales</taxon>
        <taxon>Solirubrobacteraceae</taxon>
        <taxon>environmental samples</taxon>
    </lineage>
</organism>
<keyword evidence="3" id="KW-1003">Cell membrane</keyword>
<dbReference type="PRINTS" id="PR01988">
    <property type="entry name" value="EXPORTERBACE"/>
</dbReference>
<dbReference type="Pfam" id="PF05977">
    <property type="entry name" value="MFS_3"/>
    <property type="match status" value="1"/>
</dbReference>
<keyword evidence="6 7" id="KW-0472">Membrane</keyword>
<dbReference type="InterPro" id="IPR022324">
    <property type="entry name" value="Bacilysin_exporter_BacE_put"/>
</dbReference>
<feature type="transmembrane region" description="Helical" evidence="7">
    <location>
        <begin position="162"/>
        <end position="188"/>
    </location>
</feature>
<accession>A0A6J4RRX6</accession>
<dbReference type="InterPro" id="IPR010290">
    <property type="entry name" value="TM_effector"/>
</dbReference>
<dbReference type="Gene3D" id="1.20.1250.20">
    <property type="entry name" value="MFS general substrate transporter like domains"/>
    <property type="match status" value="1"/>
</dbReference>
<dbReference type="PANTHER" id="PTHR23513:SF11">
    <property type="entry name" value="STAPHYLOFERRIN A TRANSPORTER"/>
    <property type="match status" value="1"/>
</dbReference>
<keyword evidence="5 7" id="KW-1133">Transmembrane helix</keyword>
<dbReference type="GO" id="GO:0030976">
    <property type="term" value="F:thiamine pyrophosphate binding"/>
    <property type="evidence" value="ECO:0007669"/>
    <property type="project" value="InterPro"/>
</dbReference>
<dbReference type="EC" id="2.2.1.9" evidence="9"/>
<proteinExistence type="predicted"/>
<dbReference type="InterPro" id="IPR036259">
    <property type="entry name" value="MFS_trans_sf"/>
</dbReference>
<evidence type="ECO:0000256" key="2">
    <source>
        <dbReference type="ARBA" id="ARBA00022448"/>
    </source>
</evidence>
<dbReference type="Gene3D" id="3.40.50.970">
    <property type="match status" value="1"/>
</dbReference>
<dbReference type="SUPFAM" id="SSF52518">
    <property type="entry name" value="Thiamin diphosphate-binding fold (THDP-binding)"/>
    <property type="match status" value="1"/>
</dbReference>
<dbReference type="PANTHER" id="PTHR23513">
    <property type="entry name" value="INTEGRAL MEMBRANE EFFLUX PROTEIN-RELATED"/>
    <property type="match status" value="1"/>
</dbReference>
<feature type="transmembrane region" description="Helical" evidence="7">
    <location>
        <begin position="255"/>
        <end position="273"/>
    </location>
</feature>
<evidence type="ECO:0000259" key="8">
    <source>
        <dbReference type="Pfam" id="PF02775"/>
    </source>
</evidence>
<evidence type="ECO:0000256" key="5">
    <source>
        <dbReference type="ARBA" id="ARBA00022989"/>
    </source>
</evidence>
<feature type="transmembrane region" description="Helical" evidence="7">
    <location>
        <begin position="16"/>
        <end position="38"/>
    </location>
</feature>
<feature type="transmembrane region" description="Helical" evidence="7">
    <location>
        <begin position="221"/>
        <end position="243"/>
    </location>
</feature>
<feature type="transmembrane region" description="Helical" evidence="7">
    <location>
        <begin position="50"/>
        <end position="70"/>
    </location>
</feature>
<reference evidence="9" key="1">
    <citation type="submission" date="2020-02" db="EMBL/GenBank/DDBJ databases">
        <authorList>
            <person name="Meier V. D."/>
        </authorList>
    </citation>
    <scope>NUCLEOTIDE SEQUENCE</scope>
    <source>
        <strain evidence="9">AVDCRST_MAG53</strain>
    </source>
</reference>
<dbReference type="SUPFAM" id="SSF103473">
    <property type="entry name" value="MFS general substrate transporter"/>
    <property type="match status" value="1"/>
</dbReference>
<dbReference type="GO" id="GO:0005886">
    <property type="term" value="C:plasma membrane"/>
    <property type="evidence" value="ECO:0007669"/>
    <property type="project" value="UniProtKB-SubCell"/>
</dbReference>
<dbReference type="CDD" id="cd02009">
    <property type="entry name" value="TPP_SHCHC_synthase"/>
    <property type="match status" value="1"/>
</dbReference>
<dbReference type="Pfam" id="PF02775">
    <property type="entry name" value="TPP_enzyme_C"/>
    <property type="match status" value="1"/>
</dbReference>
<protein>
    <submittedName>
        <fullName evidence="9">2-succinyl-5-enolpyruvyl-6-hydroxy-3-cyclohexene-1-carboxylic-acid synthase</fullName>
        <ecNumber evidence="9">2.2.1.9</ecNumber>
    </submittedName>
</protein>
<evidence type="ECO:0000313" key="9">
    <source>
        <dbReference type="EMBL" id="CAA9480681.1"/>
    </source>
</evidence>
<dbReference type="InterPro" id="IPR029061">
    <property type="entry name" value="THDP-binding"/>
</dbReference>
<sequence>MRASFRVLGRPAFRNLWLAQTTSVLGDRLVLVALALFVTDLTGSASDVGLVLAAGTVPFVAFLLVGGVWADRLPRARLMVGTDLVRAGLHGLLAVLIFTETVQVWHLVVIEALFGTAQAFFRPASTGLLPRTVPAAEIQEAHALTNMTNNVAELTGPALATALVLGVGAGWAFALDAVTFLVSAWFLLRVDVADAPPTAAERSTVLSDLAEGFGHVRSRPWVWVTVAVFALAVPLGYGPLFVLGPAVAGGTYDSAALFGIATALLGAGALAGATRPDVVLRVGDLPTGKPLREWLAGADAIQVGLDPEGAWQDPAATLDLSLPAEPAGVLAELAGRLAPGPAEPPPYLSGWLRADQLAASALDTTLGEQLSEPRVARELGLGLPPEATLVVSASMPIRDVETFFPARESPPRVLSNRGANGIDGVVSTAFGVAAGSPGPVVALIGDVALAYDVGALVSARRLRLALTLVLIDNEGGGIFDFLPVADTRPHDTYEVHVATPTGLDFADVAVAFGLRYLPATSVPEFRRALDAGLADDGVCLVHVHTDRAHNVRLHRRVWNDVERALADDHR</sequence>
<dbReference type="CDD" id="cd06173">
    <property type="entry name" value="MFS_MefA_like"/>
    <property type="match status" value="1"/>
</dbReference>
<gene>
    <name evidence="9" type="ORF">AVDCRST_MAG53-675</name>
</gene>
<evidence type="ECO:0000256" key="4">
    <source>
        <dbReference type="ARBA" id="ARBA00022692"/>
    </source>
</evidence>
<comment type="subcellular location">
    <subcellularLocation>
        <location evidence="1">Cell membrane</location>
        <topology evidence="1">Multi-pass membrane protein</topology>
    </subcellularLocation>
</comment>
<feature type="domain" description="Thiamine pyrophosphate enzyme TPP-binding" evidence="8">
    <location>
        <begin position="404"/>
        <end position="543"/>
    </location>
</feature>
<dbReference type="InterPro" id="IPR011766">
    <property type="entry name" value="TPP_enzyme_TPP-bd"/>
</dbReference>
<dbReference type="AlphaFoldDB" id="A0A6J4RRX6"/>
<keyword evidence="2" id="KW-0813">Transport</keyword>
<dbReference type="EMBL" id="CADCVR010000024">
    <property type="protein sequence ID" value="CAA9480681.1"/>
    <property type="molecule type" value="Genomic_DNA"/>
</dbReference>
<dbReference type="Gene3D" id="3.40.50.1220">
    <property type="entry name" value="TPP-binding domain"/>
    <property type="match status" value="1"/>
</dbReference>
<keyword evidence="4 7" id="KW-0812">Transmembrane</keyword>
<dbReference type="GO" id="GO:0070204">
    <property type="term" value="F:2-succinyl-5-enolpyruvyl-6-hydroxy-3-cyclohexene-1-carboxylic-acid synthase activity"/>
    <property type="evidence" value="ECO:0007669"/>
    <property type="project" value="UniProtKB-EC"/>
</dbReference>
<evidence type="ECO:0000256" key="6">
    <source>
        <dbReference type="ARBA" id="ARBA00023136"/>
    </source>
</evidence>
<keyword evidence="9" id="KW-0808">Transferase</keyword>
<evidence type="ECO:0000256" key="7">
    <source>
        <dbReference type="SAM" id="Phobius"/>
    </source>
</evidence>
<evidence type="ECO:0000256" key="3">
    <source>
        <dbReference type="ARBA" id="ARBA00022475"/>
    </source>
</evidence>
<evidence type="ECO:0000256" key="1">
    <source>
        <dbReference type="ARBA" id="ARBA00004651"/>
    </source>
</evidence>
<name>A0A6J4RRX6_9ACTN</name>
<dbReference type="GO" id="GO:0000287">
    <property type="term" value="F:magnesium ion binding"/>
    <property type="evidence" value="ECO:0007669"/>
    <property type="project" value="UniProtKB-ARBA"/>
</dbReference>